<protein>
    <submittedName>
        <fullName evidence="17">Cytochrome P450 2F2-like isoform X1</fullName>
    </submittedName>
</protein>
<evidence type="ECO:0000256" key="11">
    <source>
        <dbReference type="ARBA" id="ARBA00023033"/>
    </source>
</evidence>
<comment type="cofactor">
    <cofactor evidence="1 13">
        <name>heme</name>
        <dbReference type="ChEBI" id="CHEBI:30413"/>
    </cofactor>
</comment>
<keyword evidence="8" id="KW-0492">Microsome</keyword>
<evidence type="ECO:0000256" key="12">
    <source>
        <dbReference type="ARBA" id="ARBA00023136"/>
    </source>
</evidence>
<dbReference type="RefSeq" id="XP_030074571.1">
    <property type="nucleotide sequence ID" value="XM_030218711.1"/>
</dbReference>
<evidence type="ECO:0000256" key="2">
    <source>
        <dbReference type="ARBA" id="ARBA00004524"/>
    </source>
</evidence>
<dbReference type="GO" id="GO:0020037">
    <property type="term" value="F:heme binding"/>
    <property type="evidence" value="ECO:0007669"/>
    <property type="project" value="InterPro"/>
</dbReference>
<dbReference type="SUPFAM" id="SSF48264">
    <property type="entry name" value="Cytochrome P450"/>
    <property type="match status" value="1"/>
</dbReference>
<dbReference type="InterPro" id="IPR036396">
    <property type="entry name" value="Cyt_P450_sf"/>
</dbReference>
<dbReference type="InterPro" id="IPR017972">
    <property type="entry name" value="Cyt_P450_CS"/>
</dbReference>
<evidence type="ECO:0000256" key="1">
    <source>
        <dbReference type="ARBA" id="ARBA00001971"/>
    </source>
</evidence>
<dbReference type="KEGG" id="muo:115480205"/>
<dbReference type="GO" id="GO:0008392">
    <property type="term" value="F:arachidonate epoxygenase activity"/>
    <property type="evidence" value="ECO:0007669"/>
    <property type="project" value="TreeGrafter"/>
</dbReference>
<dbReference type="PANTHER" id="PTHR24300">
    <property type="entry name" value="CYTOCHROME P450 508A4-RELATED"/>
    <property type="match status" value="1"/>
</dbReference>
<evidence type="ECO:0000256" key="10">
    <source>
        <dbReference type="ARBA" id="ARBA00023004"/>
    </source>
</evidence>
<evidence type="ECO:0000256" key="3">
    <source>
        <dbReference type="ARBA" id="ARBA00004586"/>
    </source>
</evidence>
<keyword evidence="6 13" id="KW-0479">Metal-binding</keyword>
<dbReference type="InParanoid" id="A0A6P7ZDL2"/>
<reference evidence="16" key="1">
    <citation type="submission" date="2024-06" db="UniProtKB">
        <authorList>
            <consortium name="RefSeq"/>
        </authorList>
    </citation>
    <scope>NUCLEOTIDE SEQUENCE [LARGE SCALE GENOMIC DNA]</scope>
</reference>
<keyword evidence="5 13" id="KW-0349">Heme</keyword>
<dbReference type="InterPro" id="IPR001128">
    <property type="entry name" value="Cyt_P450"/>
</dbReference>
<reference evidence="17" key="2">
    <citation type="submission" date="2025-08" db="UniProtKB">
        <authorList>
            <consortium name="RefSeq"/>
        </authorList>
    </citation>
    <scope>IDENTIFICATION</scope>
</reference>
<evidence type="ECO:0000256" key="15">
    <source>
        <dbReference type="SAM" id="Phobius"/>
    </source>
</evidence>
<dbReference type="PRINTS" id="PR00385">
    <property type="entry name" value="P450"/>
</dbReference>
<comment type="subcellular location">
    <subcellularLocation>
        <location evidence="3">Endoplasmic reticulum membrane</location>
    </subcellularLocation>
    <subcellularLocation>
        <location evidence="2">Microsome membrane</location>
    </subcellularLocation>
</comment>
<dbReference type="PRINTS" id="PR00463">
    <property type="entry name" value="EP450I"/>
</dbReference>
<evidence type="ECO:0000256" key="8">
    <source>
        <dbReference type="ARBA" id="ARBA00022848"/>
    </source>
</evidence>
<evidence type="ECO:0000256" key="13">
    <source>
        <dbReference type="PIRSR" id="PIRSR602401-1"/>
    </source>
</evidence>
<keyword evidence="15" id="KW-0812">Transmembrane</keyword>
<evidence type="ECO:0000256" key="7">
    <source>
        <dbReference type="ARBA" id="ARBA00022824"/>
    </source>
</evidence>
<dbReference type="InterPro" id="IPR020469">
    <property type="entry name" value="Cyt_P450_CYP2_fam"/>
</dbReference>
<feature type="binding site" description="axial binding residue" evidence="13">
    <location>
        <position position="438"/>
    </location>
    <ligand>
        <name>heme</name>
        <dbReference type="ChEBI" id="CHEBI:30413"/>
    </ligand>
    <ligandPart>
        <name>Fe</name>
        <dbReference type="ChEBI" id="CHEBI:18248"/>
    </ligandPart>
</feature>
<evidence type="ECO:0000313" key="17">
    <source>
        <dbReference type="RefSeq" id="XP_030074571.1"/>
    </source>
</evidence>
<sequence>MDFSSLFIILFIFITTYLALMYWKMLKQKSQLPPGPIPLPFIGNLMQLSTKDIVKSLMKLHEKYGSVYTIYMGPQPSLVLCGYKAVKEALIDQGEDFGARGDYPVFLSYTKGHGIAFRNGEKWKELRRFALLTLRNFGMGKRSIEERIQEEARFLVKEFLKTKESPIDPNVFLARTVSNVICSILFGRRFDYDDKRLLTIVKSINHNFQIMSNPWGTLYNIYPDIMDYLPGQHQKIFSNFDMITEIILKEIKSHQETLDPSNPRDYIDCFLIKMQQETRAEDPSFYNDSLLMSVQNLLFGGTETVSTTLRYGFLILMKYPEIAEKMQKEIDSVVGRDRSPSLDDRSQMPFIEAVINEIMRFADVIPLSLPHLVSKDISFRGYRIPKGTFVIPLLTSVHYDPSQFKVPQTFHPQNFLDENGCFKKNDALMPFSAGKRICLGESLARMELFLYFTTLLQNFTFQPVVDKEKLDLTPIGSGLGNVPQQYKCRVVAR</sequence>
<dbReference type="InterPro" id="IPR002401">
    <property type="entry name" value="Cyt_P450_E_grp-I"/>
</dbReference>
<dbReference type="GO" id="GO:0005506">
    <property type="term" value="F:iron ion binding"/>
    <property type="evidence" value="ECO:0007669"/>
    <property type="project" value="InterPro"/>
</dbReference>
<feature type="transmembrane region" description="Helical" evidence="15">
    <location>
        <begin position="6"/>
        <end position="23"/>
    </location>
</feature>
<dbReference type="Pfam" id="PF00067">
    <property type="entry name" value="p450"/>
    <property type="match status" value="1"/>
</dbReference>
<dbReference type="GO" id="GO:0019373">
    <property type="term" value="P:epoxygenase P450 pathway"/>
    <property type="evidence" value="ECO:0007669"/>
    <property type="project" value="TreeGrafter"/>
</dbReference>
<dbReference type="FunCoup" id="A0A6P7ZDL2">
    <property type="interactions" value="206"/>
</dbReference>
<gene>
    <name evidence="17" type="primary">LOC115480205</name>
</gene>
<dbReference type="GO" id="GO:0019825">
    <property type="term" value="F:oxygen binding"/>
    <property type="evidence" value="ECO:0007669"/>
    <property type="project" value="InterPro"/>
</dbReference>
<dbReference type="OrthoDB" id="3934656at2759"/>
<dbReference type="GeneID" id="115480205"/>
<keyword evidence="10 13" id="KW-0408">Iron</keyword>
<keyword evidence="12 15" id="KW-0472">Membrane</keyword>
<dbReference type="PRINTS" id="PR01957">
    <property type="entry name" value="EP450ICYP2F"/>
</dbReference>
<dbReference type="GO" id="GO:0005789">
    <property type="term" value="C:endoplasmic reticulum membrane"/>
    <property type="evidence" value="ECO:0007669"/>
    <property type="project" value="UniProtKB-SubCell"/>
</dbReference>
<keyword evidence="11 14" id="KW-0503">Monooxygenase</keyword>
<dbReference type="Gene3D" id="1.10.630.10">
    <property type="entry name" value="Cytochrome P450"/>
    <property type="match status" value="1"/>
</dbReference>
<dbReference type="AlphaFoldDB" id="A0A6P7ZDL2"/>
<evidence type="ECO:0000256" key="9">
    <source>
        <dbReference type="ARBA" id="ARBA00023002"/>
    </source>
</evidence>
<evidence type="ECO:0000313" key="16">
    <source>
        <dbReference type="Proteomes" id="UP000515156"/>
    </source>
</evidence>
<evidence type="ECO:0000256" key="6">
    <source>
        <dbReference type="ARBA" id="ARBA00022723"/>
    </source>
</evidence>
<dbReference type="PROSITE" id="PS00086">
    <property type="entry name" value="CYTOCHROME_P450"/>
    <property type="match status" value="1"/>
</dbReference>
<keyword evidence="15" id="KW-1133">Transmembrane helix</keyword>
<keyword evidence="9 14" id="KW-0560">Oxidoreductase</keyword>
<dbReference type="InterPro" id="IPR050182">
    <property type="entry name" value="Cytochrome_P450_fam2"/>
</dbReference>
<proteinExistence type="inferred from homology"/>
<dbReference type="FunFam" id="1.10.630.10:FF:000001">
    <property type="entry name" value="Cytochrome P450, family 2"/>
    <property type="match status" value="1"/>
</dbReference>
<dbReference type="GO" id="GO:0016712">
    <property type="term" value="F:oxidoreductase activity, acting on paired donors, with incorporation or reduction of molecular oxygen, reduced flavin or flavoprotein as one donor, and incorporation of one atom of oxygen"/>
    <property type="evidence" value="ECO:0007669"/>
    <property type="project" value="TreeGrafter"/>
</dbReference>
<evidence type="ECO:0000256" key="14">
    <source>
        <dbReference type="RuleBase" id="RU000461"/>
    </source>
</evidence>
<dbReference type="PANTHER" id="PTHR24300:SF84">
    <property type="entry name" value="CYTOCHROME P450, FAMILY 2, SUBFAMILY T, POLYPEPTIDE 4"/>
    <property type="match status" value="1"/>
</dbReference>
<evidence type="ECO:0000256" key="5">
    <source>
        <dbReference type="ARBA" id="ARBA00022617"/>
    </source>
</evidence>
<organism evidence="16 17">
    <name type="scientific">Microcaecilia unicolor</name>
    <dbReference type="NCBI Taxonomy" id="1415580"/>
    <lineage>
        <taxon>Eukaryota</taxon>
        <taxon>Metazoa</taxon>
        <taxon>Chordata</taxon>
        <taxon>Craniata</taxon>
        <taxon>Vertebrata</taxon>
        <taxon>Euteleostomi</taxon>
        <taxon>Amphibia</taxon>
        <taxon>Gymnophiona</taxon>
        <taxon>Siphonopidae</taxon>
        <taxon>Microcaecilia</taxon>
    </lineage>
</organism>
<dbReference type="GO" id="GO:0006805">
    <property type="term" value="P:xenobiotic metabolic process"/>
    <property type="evidence" value="ECO:0007669"/>
    <property type="project" value="TreeGrafter"/>
</dbReference>
<accession>A0A6P7ZDL2</accession>
<keyword evidence="7" id="KW-0256">Endoplasmic reticulum</keyword>
<evidence type="ECO:0000256" key="4">
    <source>
        <dbReference type="ARBA" id="ARBA00010617"/>
    </source>
</evidence>
<dbReference type="Proteomes" id="UP000515156">
    <property type="component" value="Chromosome 11"/>
</dbReference>
<keyword evidence="16" id="KW-1185">Reference proteome</keyword>
<comment type="similarity">
    <text evidence="4 14">Belongs to the cytochrome P450 family.</text>
</comment>
<name>A0A6P7ZDL2_9AMPH</name>